<protein>
    <submittedName>
        <fullName evidence="5">Acyl--CoA ligase</fullName>
    </submittedName>
</protein>
<dbReference type="InterPro" id="IPR042099">
    <property type="entry name" value="ANL_N_sf"/>
</dbReference>
<organism evidence="5 6">
    <name type="scientific">Frankia nepalensis</name>
    <dbReference type="NCBI Taxonomy" id="1836974"/>
    <lineage>
        <taxon>Bacteria</taxon>
        <taxon>Bacillati</taxon>
        <taxon>Actinomycetota</taxon>
        <taxon>Actinomycetes</taxon>
        <taxon>Frankiales</taxon>
        <taxon>Frankiaceae</taxon>
        <taxon>Frankia</taxon>
    </lineage>
</organism>
<dbReference type="PROSITE" id="PS00455">
    <property type="entry name" value="AMP_BINDING"/>
    <property type="match status" value="1"/>
</dbReference>
<feature type="domain" description="AMP-dependent synthetase/ligase" evidence="3">
    <location>
        <begin position="67"/>
        <end position="425"/>
    </location>
</feature>
<dbReference type="InterPro" id="IPR050237">
    <property type="entry name" value="ATP-dep_AMP-bd_enzyme"/>
</dbReference>
<dbReference type="Pfam" id="PF13193">
    <property type="entry name" value="AMP-binding_C"/>
    <property type="match status" value="1"/>
</dbReference>
<dbReference type="Proteomes" id="UP000604475">
    <property type="component" value="Unassembled WGS sequence"/>
</dbReference>
<dbReference type="InterPro" id="IPR045851">
    <property type="entry name" value="AMP-bd_C_sf"/>
</dbReference>
<evidence type="ECO:0000256" key="2">
    <source>
        <dbReference type="ARBA" id="ARBA00022598"/>
    </source>
</evidence>
<evidence type="ECO:0000313" key="5">
    <source>
        <dbReference type="EMBL" id="MBL7631687.1"/>
    </source>
</evidence>
<dbReference type="PANTHER" id="PTHR43767">
    <property type="entry name" value="LONG-CHAIN-FATTY-ACID--COA LIGASE"/>
    <property type="match status" value="1"/>
</dbReference>
<comment type="caution">
    <text evidence="5">The sequence shown here is derived from an EMBL/GenBank/DDBJ whole genome shotgun (WGS) entry which is preliminary data.</text>
</comment>
<comment type="similarity">
    <text evidence="1">Belongs to the ATP-dependent AMP-binding enzyme family.</text>
</comment>
<keyword evidence="6" id="KW-1185">Reference proteome</keyword>
<dbReference type="FunFam" id="3.30.300.30:FF:000008">
    <property type="entry name" value="2,3-dihydroxybenzoate-AMP ligase"/>
    <property type="match status" value="1"/>
</dbReference>
<dbReference type="SUPFAM" id="SSF56801">
    <property type="entry name" value="Acetyl-CoA synthetase-like"/>
    <property type="match status" value="1"/>
</dbReference>
<sequence length="571" mass="61114">MTRPTVADDGLASVYRDDPRLAPFIGPGGPFEVESVLLDGVPLRDFVRAPRTVNDIFLMGAAHEALTNIVYGDERLTFAQVRRQARALAGELRTAYGVRPGDRVAIAMRNLPEFVTSFWGAALAGAIVTPLNSWWTGPELGYALRDAGVSVLFADDERLARVRSAGRPDGLTLVGVRSELGDVPFADLAAAAPIDDDAIARLDRDDPVTLLFTSGTTGRPKGAISTNRATMANIWNMAFTNLREGILAGRPPRPARQPTTLSTAPLFHIGGVTTIFSCPLGGAKIVLMRRWDVEEAIRLAEQEQVTAFGGVPPVARQILEHPRTPRLRAHVQTFSIGGAAVPPDLVARTVEVFGDGIQLLNGYGLTETTSAVVTNVGVEFQAHPDCVGRPNLTADVRVVGAHGVLDTGEVGELCFRSPQVARGYWNDATATAASFRDGWFHSGDVGFLDADGYVHVVDRMKDVVIRGGENVYCAEVEAVLHEHPGVAEVTVIGLAEPALGERVCAVVVPRPGATLDLDGLRAFAADRLAAFKCPEALHLLAELPKTATGKVAKNEVRAQVTEAMDVIIRAW</sequence>
<dbReference type="InterPro" id="IPR000873">
    <property type="entry name" value="AMP-dep_synth/lig_dom"/>
</dbReference>
<dbReference type="InterPro" id="IPR025110">
    <property type="entry name" value="AMP-bd_C"/>
</dbReference>
<dbReference type="EMBL" id="JAEACQ010000281">
    <property type="protein sequence ID" value="MBL7631687.1"/>
    <property type="molecule type" value="Genomic_DNA"/>
</dbReference>
<reference evidence="5" key="1">
    <citation type="submission" date="2020-12" db="EMBL/GenBank/DDBJ databases">
        <title>Genomic characterization of non-nitrogen-fixing Frankia strains.</title>
        <authorList>
            <person name="Carlos-Shanley C."/>
            <person name="Guerra T."/>
            <person name="Hahn D."/>
        </authorList>
    </citation>
    <scope>NUCLEOTIDE SEQUENCE</scope>
    <source>
        <strain evidence="5">CN6</strain>
    </source>
</reference>
<dbReference type="AlphaFoldDB" id="A0A937RK79"/>
<feature type="domain" description="AMP-binding enzyme C-terminal" evidence="4">
    <location>
        <begin position="475"/>
        <end position="550"/>
    </location>
</feature>
<dbReference type="Pfam" id="PF00501">
    <property type="entry name" value="AMP-binding"/>
    <property type="match status" value="1"/>
</dbReference>
<dbReference type="InterPro" id="IPR020845">
    <property type="entry name" value="AMP-binding_CS"/>
</dbReference>
<dbReference type="PANTHER" id="PTHR43767:SF1">
    <property type="entry name" value="NONRIBOSOMAL PEPTIDE SYNTHASE PES1 (EUROFUNG)-RELATED"/>
    <property type="match status" value="1"/>
</dbReference>
<name>A0A937RK79_9ACTN</name>
<dbReference type="RefSeq" id="WP_203005956.1">
    <property type="nucleotide sequence ID" value="NZ_JADWYU010000192.1"/>
</dbReference>
<dbReference type="GO" id="GO:0016878">
    <property type="term" value="F:acid-thiol ligase activity"/>
    <property type="evidence" value="ECO:0007669"/>
    <property type="project" value="UniProtKB-ARBA"/>
</dbReference>
<evidence type="ECO:0000259" key="3">
    <source>
        <dbReference type="Pfam" id="PF00501"/>
    </source>
</evidence>
<dbReference type="Gene3D" id="3.30.300.30">
    <property type="match status" value="1"/>
</dbReference>
<dbReference type="Gene3D" id="3.40.50.12780">
    <property type="entry name" value="N-terminal domain of ligase-like"/>
    <property type="match status" value="1"/>
</dbReference>
<keyword evidence="2 5" id="KW-0436">Ligase</keyword>
<evidence type="ECO:0000259" key="4">
    <source>
        <dbReference type="Pfam" id="PF13193"/>
    </source>
</evidence>
<accession>A0A937RK79</accession>
<proteinExistence type="inferred from homology"/>
<gene>
    <name evidence="5" type="ORF">I7412_31920</name>
</gene>
<evidence type="ECO:0000313" key="6">
    <source>
        <dbReference type="Proteomes" id="UP000604475"/>
    </source>
</evidence>
<evidence type="ECO:0000256" key="1">
    <source>
        <dbReference type="ARBA" id="ARBA00006432"/>
    </source>
</evidence>